<dbReference type="RefSeq" id="WP_014008950.1">
    <property type="nucleotide sequence ID" value="NZ_FAUH01000014.1"/>
</dbReference>
<keyword evidence="2" id="KW-1185">Reference proteome</keyword>
<evidence type="ECO:0000313" key="2">
    <source>
        <dbReference type="Proteomes" id="UP000182498"/>
    </source>
</evidence>
<gene>
    <name evidence="1" type="ORF">CVAR292_02099</name>
</gene>
<dbReference type="AlphaFoldDB" id="A0A0X2NMN5"/>
<dbReference type="EMBL" id="FAUH01000014">
    <property type="protein sequence ID" value="CUU66752.1"/>
    <property type="molecule type" value="Genomic_DNA"/>
</dbReference>
<proteinExistence type="predicted"/>
<name>A0A0X2NMN5_9CORY</name>
<dbReference type="OrthoDB" id="4395156at2"/>
<organism evidence="1 2">
    <name type="scientific">Corynebacterium variabile</name>
    <dbReference type="NCBI Taxonomy" id="1727"/>
    <lineage>
        <taxon>Bacteria</taxon>
        <taxon>Bacillati</taxon>
        <taxon>Actinomycetota</taxon>
        <taxon>Actinomycetes</taxon>
        <taxon>Mycobacteriales</taxon>
        <taxon>Corynebacteriaceae</taxon>
        <taxon>Corynebacterium</taxon>
    </lineage>
</organism>
<dbReference type="Proteomes" id="UP000182498">
    <property type="component" value="Unassembled WGS sequence"/>
</dbReference>
<protein>
    <submittedName>
        <fullName evidence="1">Uncharacterized protein</fullName>
    </submittedName>
</protein>
<evidence type="ECO:0000313" key="1">
    <source>
        <dbReference type="EMBL" id="CUU66752.1"/>
    </source>
</evidence>
<sequence>MSFGFLFFVPTTDTGTPDGYLPDNALLTLANEHMNSLVAADNAVTMDSAVSGTGSFDSWDAAAANAPAPIIDLADWINHHADLGAHDPNLPPAFRFLSISEFPVTPTCGVLHVGVPFSTGDETGRQIQIKAADLGICMVDDMEQVWVNPTGGDSGLRMRDSLDTVTTHVDRASILAVLGEDVDRRRRADNGIPFVVVEVHGDDSTSPVPGVRYVQAALTGAGWIVEYRTSNRHFRLDQEVLDDENALGYISQVLGQYSAGDDEEFFDHRWEDVSAELIV</sequence>
<accession>A0A0X2NMN5</accession>
<reference evidence="2" key="1">
    <citation type="submission" date="2015-11" db="EMBL/GenBank/DDBJ databases">
        <authorList>
            <person name="Dugat-Bony E."/>
        </authorList>
    </citation>
    <scope>NUCLEOTIDE SEQUENCE [LARGE SCALE GENOMIC DNA]</scope>
    <source>
        <strain evidence="2">Mu292</strain>
    </source>
</reference>